<organism evidence="5 6">
    <name type="scientific">Pseudanabaena yagii GIHE-NHR1</name>
    <dbReference type="NCBI Taxonomy" id="2722753"/>
    <lineage>
        <taxon>Bacteria</taxon>
        <taxon>Bacillati</taxon>
        <taxon>Cyanobacteriota</taxon>
        <taxon>Cyanophyceae</taxon>
        <taxon>Pseudanabaenales</taxon>
        <taxon>Pseudanabaenaceae</taxon>
        <taxon>Pseudanabaena</taxon>
        <taxon>Pseudanabaena yagii</taxon>
    </lineage>
</organism>
<feature type="domain" description="HTH hxlR-type" evidence="4">
    <location>
        <begin position="26"/>
        <end position="123"/>
    </location>
</feature>
<evidence type="ECO:0000256" key="1">
    <source>
        <dbReference type="ARBA" id="ARBA00023015"/>
    </source>
</evidence>
<proteinExistence type="predicted"/>
<evidence type="ECO:0000259" key="4">
    <source>
        <dbReference type="PROSITE" id="PS51118"/>
    </source>
</evidence>
<sequence length="123" mass="14168">MSKSVDVFVEPEISCGAVYQGDRASCPVEATLEAIGGRWKVLILHELFNGTRRFGELHRGLRGITQKMLTQQLREMERDGLIHREIYMQVPPKVEYSLTDLGRTLQPVLDAMHLWGKKYIEQR</sequence>
<dbReference type="InterPro" id="IPR036390">
    <property type="entry name" value="WH_DNA-bd_sf"/>
</dbReference>
<dbReference type="SUPFAM" id="SSF46785">
    <property type="entry name" value="Winged helix' DNA-binding domain"/>
    <property type="match status" value="1"/>
</dbReference>
<keyword evidence="3" id="KW-0804">Transcription</keyword>
<dbReference type="Pfam" id="PF01638">
    <property type="entry name" value="HxlR"/>
    <property type="match status" value="1"/>
</dbReference>
<dbReference type="CDD" id="cd00090">
    <property type="entry name" value="HTH_ARSR"/>
    <property type="match status" value="1"/>
</dbReference>
<comment type="caution">
    <text evidence="5">The sequence shown here is derived from an EMBL/GenBank/DDBJ whole genome shotgun (WGS) entry which is preliminary data.</text>
</comment>
<dbReference type="Gene3D" id="1.10.10.10">
    <property type="entry name" value="Winged helix-like DNA-binding domain superfamily/Winged helix DNA-binding domain"/>
    <property type="match status" value="1"/>
</dbReference>
<protein>
    <submittedName>
        <fullName evidence="5">Winged helix-turn-helix transcriptional regulator</fullName>
    </submittedName>
</protein>
<reference evidence="5 6" key="1">
    <citation type="submission" date="2020-03" db="EMBL/GenBank/DDBJ databases">
        <title>Draft Genome Sequence of 2-Methylisoborneol Producing Pseudanabaena yagii Strain GIHE-NHR1 Isolated from North Han River in South Korea.</title>
        <authorList>
            <person name="Jeong J."/>
        </authorList>
    </citation>
    <scope>NUCLEOTIDE SEQUENCE [LARGE SCALE GENOMIC DNA]</scope>
    <source>
        <strain evidence="5 6">GIHE-NHR1</strain>
    </source>
</reference>
<keyword evidence="2" id="KW-0238">DNA-binding</keyword>
<dbReference type="EMBL" id="JAAVJL010000002">
    <property type="protein sequence ID" value="NMF60105.1"/>
    <property type="molecule type" value="Genomic_DNA"/>
</dbReference>
<keyword evidence="1" id="KW-0805">Transcription regulation</keyword>
<evidence type="ECO:0000256" key="2">
    <source>
        <dbReference type="ARBA" id="ARBA00023125"/>
    </source>
</evidence>
<keyword evidence="6" id="KW-1185">Reference proteome</keyword>
<evidence type="ECO:0000313" key="6">
    <source>
        <dbReference type="Proteomes" id="UP000738376"/>
    </source>
</evidence>
<dbReference type="Proteomes" id="UP000738376">
    <property type="component" value="Unassembled WGS sequence"/>
</dbReference>
<name>A0ABX1LYQ3_9CYAN</name>
<dbReference type="PROSITE" id="PS51118">
    <property type="entry name" value="HTH_HXLR"/>
    <property type="match status" value="1"/>
</dbReference>
<dbReference type="InterPro" id="IPR036388">
    <property type="entry name" value="WH-like_DNA-bd_sf"/>
</dbReference>
<dbReference type="PANTHER" id="PTHR33204">
    <property type="entry name" value="TRANSCRIPTIONAL REGULATOR, MARR FAMILY"/>
    <property type="match status" value="1"/>
</dbReference>
<evidence type="ECO:0000256" key="3">
    <source>
        <dbReference type="ARBA" id="ARBA00023163"/>
    </source>
</evidence>
<gene>
    <name evidence="5" type="ORF">HC246_19265</name>
</gene>
<dbReference type="InterPro" id="IPR011991">
    <property type="entry name" value="ArsR-like_HTH"/>
</dbReference>
<evidence type="ECO:0000313" key="5">
    <source>
        <dbReference type="EMBL" id="NMF60105.1"/>
    </source>
</evidence>
<accession>A0ABX1LYQ3</accession>
<dbReference type="RefSeq" id="WP_169365047.1">
    <property type="nucleotide sequence ID" value="NZ_JAAVJL010000002.1"/>
</dbReference>
<dbReference type="InterPro" id="IPR002577">
    <property type="entry name" value="HTH_HxlR"/>
</dbReference>